<evidence type="ECO:0000256" key="5">
    <source>
        <dbReference type="ARBA" id="ARBA00022692"/>
    </source>
</evidence>
<dbReference type="Proteomes" id="UP001555786">
    <property type="component" value="Unassembled WGS sequence"/>
</dbReference>
<evidence type="ECO:0000256" key="7">
    <source>
        <dbReference type="ARBA" id="ARBA00023136"/>
    </source>
</evidence>
<evidence type="ECO:0000256" key="2">
    <source>
        <dbReference type="ARBA" id="ARBA00022448"/>
    </source>
</evidence>
<evidence type="ECO:0000256" key="4">
    <source>
        <dbReference type="ARBA" id="ARBA00022519"/>
    </source>
</evidence>
<feature type="transmembrane region" description="Helical" evidence="8">
    <location>
        <begin position="320"/>
        <end position="337"/>
    </location>
</feature>
<evidence type="ECO:0000313" key="9">
    <source>
        <dbReference type="EMBL" id="MEW9307228.1"/>
    </source>
</evidence>
<proteinExistence type="predicted"/>
<dbReference type="InterPro" id="IPR001851">
    <property type="entry name" value="ABC_transp_permease"/>
</dbReference>
<dbReference type="EMBL" id="JBFNQD010000005">
    <property type="protein sequence ID" value="MEW9307228.1"/>
    <property type="molecule type" value="Genomic_DNA"/>
</dbReference>
<keyword evidence="4" id="KW-0997">Cell inner membrane</keyword>
<organism evidence="9 10">
    <name type="scientific">Labrys neptuniae</name>
    <dbReference type="NCBI Taxonomy" id="376174"/>
    <lineage>
        <taxon>Bacteria</taxon>
        <taxon>Pseudomonadati</taxon>
        <taxon>Pseudomonadota</taxon>
        <taxon>Alphaproteobacteria</taxon>
        <taxon>Hyphomicrobiales</taxon>
        <taxon>Xanthobacteraceae</taxon>
        <taxon>Labrys</taxon>
    </lineage>
</organism>
<keyword evidence="2" id="KW-0813">Transport</keyword>
<feature type="transmembrane region" description="Helical" evidence="8">
    <location>
        <begin position="244"/>
        <end position="267"/>
    </location>
</feature>
<comment type="subcellular location">
    <subcellularLocation>
        <location evidence="1">Cell membrane</location>
        <topology evidence="1">Multi-pass membrane protein</topology>
    </subcellularLocation>
</comment>
<keyword evidence="7 8" id="KW-0472">Membrane</keyword>
<sequence length="346" mass="35603">MTDASNHSKQANAPASANVSIESVLTTKEKSLWQSLVSSQAFWVTVALLVICIVMSIREPRFATEDNFYNITRNFAFIGIMALGATAVIVTGGIDLSVGSIMGLVAVVCGLTLEAGNPWYAAVLAGLVAGGIAGAVNGGLIAYVGLSPFVVTLGMLSAARSVAVVLSGNKMLYNFGPGGPTFKAIGAGAIFGIANPVWVLLVLTFALFVVMRMTTWGRHLIAIGGNEQAANLTGVPVKRIKLQAYVVSGVSGAIAAILSVGWAGSAINSLGTGYELRAIASTVIGGANLMGGEGGAFGALIGSALLEVIRNSLLMAGVDSNWQGVFVGSFLVLAVLLERIRGKRRE</sequence>
<feature type="transmembrane region" description="Helical" evidence="8">
    <location>
        <begin position="75"/>
        <end position="107"/>
    </location>
</feature>
<evidence type="ECO:0000256" key="6">
    <source>
        <dbReference type="ARBA" id="ARBA00022989"/>
    </source>
</evidence>
<evidence type="ECO:0000256" key="8">
    <source>
        <dbReference type="SAM" id="Phobius"/>
    </source>
</evidence>
<dbReference type="PANTHER" id="PTHR32196:SF21">
    <property type="entry name" value="ABC TRANSPORTER PERMEASE PROTEIN YPHD-RELATED"/>
    <property type="match status" value="1"/>
</dbReference>
<keyword evidence="5 8" id="KW-0812">Transmembrane</keyword>
<dbReference type="Pfam" id="PF02653">
    <property type="entry name" value="BPD_transp_2"/>
    <property type="match status" value="1"/>
</dbReference>
<name>A0ABV3PP38_9HYPH</name>
<keyword evidence="6 8" id="KW-1133">Transmembrane helix</keyword>
<evidence type="ECO:0000313" key="10">
    <source>
        <dbReference type="Proteomes" id="UP001555786"/>
    </source>
</evidence>
<dbReference type="CDD" id="cd06579">
    <property type="entry name" value="TM_PBP1_transp_AraH_like"/>
    <property type="match status" value="1"/>
</dbReference>
<feature type="transmembrane region" description="Helical" evidence="8">
    <location>
        <begin position="32"/>
        <end position="54"/>
    </location>
</feature>
<feature type="transmembrane region" description="Helical" evidence="8">
    <location>
        <begin position="149"/>
        <end position="168"/>
    </location>
</feature>
<feature type="transmembrane region" description="Helical" evidence="8">
    <location>
        <begin position="188"/>
        <end position="210"/>
    </location>
</feature>
<protein>
    <submittedName>
        <fullName evidence="9">ABC transporter permease</fullName>
    </submittedName>
</protein>
<keyword evidence="10" id="KW-1185">Reference proteome</keyword>
<feature type="transmembrane region" description="Helical" evidence="8">
    <location>
        <begin position="119"/>
        <end position="142"/>
    </location>
</feature>
<comment type="caution">
    <text evidence="9">The sequence shown here is derived from an EMBL/GenBank/DDBJ whole genome shotgun (WGS) entry which is preliminary data.</text>
</comment>
<reference evidence="9 10" key="1">
    <citation type="submission" date="2024-07" db="EMBL/GenBank/DDBJ databases">
        <title>Description of Labrys sedimenti sp. nov., isolated from a diclofenac-degrading enrichment culture.</title>
        <authorList>
            <person name="Tancsics A."/>
            <person name="Csepanyi A."/>
        </authorList>
    </citation>
    <scope>NUCLEOTIDE SEQUENCE [LARGE SCALE GENOMIC DNA]</scope>
    <source>
        <strain evidence="9 10">LMG 23578</strain>
    </source>
</reference>
<evidence type="ECO:0000256" key="3">
    <source>
        <dbReference type="ARBA" id="ARBA00022475"/>
    </source>
</evidence>
<dbReference type="PANTHER" id="PTHR32196">
    <property type="entry name" value="ABC TRANSPORTER PERMEASE PROTEIN YPHD-RELATED-RELATED"/>
    <property type="match status" value="1"/>
</dbReference>
<dbReference type="RefSeq" id="WP_367624736.1">
    <property type="nucleotide sequence ID" value="NZ_JBFNQD010000005.1"/>
</dbReference>
<keyword evidence="3" id="KW-1003">Cell membrane</keyword>
<accession>A0ABV3PP38</accession>
<gene>
    <name evidence="9" type="ORF">ABXS05_16880</name>
</gene>
<evidence type="ECO:0000256" key="1">
    <source>
        <dbReference type="ARBA" id="ARBA00004651"/>
    </source>
</evidence>